<dbReference type="Pfam" id="PF07992">
    <property type="entry name" value="Pyr_redox_2"/>
    <property type="match status" value="1"/>
</dbReference>
<dbReference type="InterPro" id="IPR023753">
    <property type="entry name" value="FAD/NAD-binding_dom"/>
</dbReference>
<dbReference type="Gene3D" id="3.90.760.10">
    <property type="entry name" value="Flavocytochrome c sulphide dehydrogenase, flavin-binding domain"/>
    <property type="match status" value="1"/>
</dbReference>
<evidence type="ECO:0000256" key="2">
    <source>
        <dbReference type="ARBA" id="ARBA00022827"/>
    </source>
</evidence>
<feature type="domain" description="Sulfide dehydrogenase [flavocytochrome c] flavoprotein chain central" evidence="6">
    <location>
        <begin position="167"/>
        <end position="282"/>
    </location>
</feature>
<reference evidence="7 8" key="1">
    <citation type="submission" date="2017-04" db="EMBL/GenBank/DDBJ databases">
        <title>Accumulation and expression of multiple antibiotic resistance genes in Arcobacter cryaerophilus that thrives in sewage.</title>
        <authorList>
            <person name="Millar J.A."/>
            <person name="Raghavan R."/>
        </authorList>
    </citation>
    <scope>NUCLEOTIDE SEQUENCE [LARGE SCALE GENOMIC DNA]</scope>
    <source>
        <strain evidence="7 8">AZT-1</strain>
    </source>
</reference>
<evidence type="ECO:0000256" key="3">
    <source>
        <dbReference type="SAM" id="SignalP"/>
    </source>
</evidence>
<feature type="domain" description="Flavocytochrome c sulphide dehydrogenase flavin-binding" evidence="5">
    <location>
        <begin position="360"/>
        <end position="429"/>
    </location>
</feature>
<evidence type="ECO:0000259" key="6">
    <source>
        <dbReference type="Pfam" id="PF21706"/>
    </source>
</evidence>
<dbReference type="InterPro" id="IPR015323">
    <property type="entry name" value="FlavoCytC_S_DH_flav-bd"/>
</dbReference>
<keyword evidence="2" id="KW-0274">FAD</keyword>
<dbReference type="FunFam" id="3.50.50.60:FF:000234">
    <property type="entry name" value="Flavocytochrome C sulfide dehydrogenase"/>
    <property type="match status" value="1"/>
</dbReference>
<dbReference type="PANTHER" id="PTHR43755:SF1">
    <property type="entry name" value="FAD-DEPENDENT PYRIDINE NUCLEOTIDE-DISULPHIDE OXIDOREDUCTASE"/>
    <property type="match status" value="1"/>
</dbReference>
<evidence type="ECO:0000313" key="7">
    <source>
        <dbReference type="EMBL" id="OQR41687.1"/>
    </source>
</evidence>
<organism evidence="7 8">
    <name type="scientific">Aliarcobacter cryaerophilus</name>
    <dbReference type="NCBI Taxonomy" id="28198"/>
    <lineage>
        <taxon>Bacteria</taxon>
        <taxon>Pseudomonadati</taxon>
        <taxon>Campylobacterota</taxon>
        <taxon>Epsilonproteobacteria</taxon>
        <taxon>Campylobacterales</taxon>
        <taxon>Arcobacteraceae</taxon>
        <taxon>Aliarcobacter</taxon>
    </lineage>
</organism>
<evidence type="ECO:0000313" key="8">
    <source>
        <dbReference type="Proteomes" id="UP000192599"/>
    </source>
</evidence>
<feature type="signal peptide" evidence="3">
    <location>
        <begin position="1"/>
        <end position="26"/>
    </location>
</feature>
<dbReference type="Gene3D" id="3.50.50.60">
    <property type="entry name" value="FAD/NAD(P)-binding domain"/>
    <property type="match status" value="2"/>
</dbReference>
<dbReference type="PROSITE" id="PS51257">
    <property type="entry name" value="PROKAR_LIPOPROTEIN"/>
    <property type="match status" value="1"/>
</dbReference>
<keyword evidence="3" id="KW-0732">Signal</keyword>
<dbReference type="InterPro" id="IPR016156">
    <property type="entry name" value="FAD/NAD-linked_Rdtase_dimer_sf"/>
</dbReference>
<name>A0A1V9VC91_9BACT</name>
<dbReference type="Proteomes" id="UP000192599">
    <property type="component" value="Unassembled WGS sequence"/>
</dbReference>
<comment type="caution">
    <text evidence="7">The sequence shown here is derived from an EMBL/GenBank/DDBJ whole genome shotgun (WGS) entry which is preliminary data.</text>
</comment>
<dbReference type="InterPro" id="IPR052541">
    <property type="entry name" value="SQRD"/>
</dbReference>
<feature type="chain" id="PRO_5012054204" evidence="3">
    <location>
        <begin position="27"/>
        <end position="430"/>
    </location>
</feature>
<evidence type="ECO:0000259" key="5">
    <source>
        <dbReference type="Pfam" id="PF09242"/>
    </source>
</evidence>
<dbReference type="Pfam" id="PF09242">
    <property type="entry name" value="FCSD-flav_bind"/>
    <property type="match status" value="1"/>
</dbReference>
<dbReference type="SUPFAM" id="SSF51905">
    <property type="entry name" value="FAD/NAD(P)-binding domain"/>
    <property type="match status" value="2"/>
</dbReference>
<evidence type="ECO:0000256" key="1">
    <source>
        <dbReference type="ARBA" id="ARBA00022630"/>
    </source>
</evidence>
<dbReference type="Pfam" id="PF21706">
    <property type="entry name" value="FCSD_central"/>
    <property type="match status" value="1"/>
</dbReference>
<proteinExistence type="predicted"/>
<evidence type="ECO:0000259" key="4">
    <source>
        <dbReference type="Pfam" id="PF07992"/>
    </source>
</evidence>
<dbReference type="EMBL" id="LNTC01000035">
    <property type="protein sequence ID" value="OQR41687.1"/>
    <property type="molecule type" value="Genomic_DNA"/>
</dbReference>
<dbReference type="InterPro" id="IPR036188">
    <property type="entry name" value="FAD/NAD-bd_sf"/>
</dbReference>
<dbReference type="GO" id="GO:0050660">
    <property type="term" value="F:flavin adenine dinucleotide binding"/>
    <property type="evidence" value="ECO:0007669"/>
    <property type="project" value="InterPro"/>
</dbReference>
<dbReference type="SUPFAM" id="SSF55424">
    <property type="entry name" value="FAD/NAD-linked reductases, dimerisation (C-terminal) domain"/>
    <property type="match status" value="1"/>
</dbReference>
<keyword evidence="1" id="KW-0285">Flavoprotein</keyword>
<feature type="domain" description="FAD/NAD(P)-binding" evidence="4">
    <location>
        <begin position="38"/>
        <end position="141"/>
    </location>
</feature>
<sequence length="430" mass="47153">MINRRDFGKLVLGATALSFTACNSLASGLSTIPANKKRVVIVGGGFGGAATARYLRKFDSNVEIVLVEQNKEYYTCPFSNAVIAGMEKMDFIKHDLSTLAKKYNIKVVHAKVAKIDGANQNVVLENGEKISYTKAVVSPGIDFKYEKGYTKENEKHAPHAVKAGEQTTILQKQLENMKDGGTFVMVAPADPFRCPPGPYERISLVAHYIKNNKPNSKIIVLDQKDKFSKQVLFTNGWKELYGDLIEWRAAQFGGKVVSVDPVKKIVVTEDEEVQADVLNYIPNQKASQLAFDSGLVADGKDWCDIHPKTFESKLVKNVHVIGDASNAAPMPKSAFSASTQGKVVALQIARMLKQQEPLNPPKLANTCYSLLSPNYGISIAAVYNALDDKIQNVDGAGGVSPETDPDGHIRILEAKYAYAWYESQTADIFK</sequence>
<dbReference type="PANTHER" id="PTHR43755">
    <property type="match status" value="1"/>
</dbReference>
<dbReference type="InterPro" id="IPR049386">
    <property type="entry name" value="FCSD_central"/>
</dbReference>
<protein>
    <submittedName>
        <fullName evidence="7">Sulfide dehydrogenase</fullName>
    </submittedName>
</protein>
<dbReference type="AlphaFoldDB" id="A0A1V9VC91"/>
<dbReference type="GO" id="GO:0016491">
    <property type="term" value="F:oxidoreductase activity"/>
    <property type="evidence" value="ECO:0007669"/>
    <property type="project" value="InterPro"/>
</dbReference>
<dbReference type="InterPro" id="IPR037092">
    <property type="entry name" value="FlavoCytC_S_DH_flav-bd_sf"/>
</dbReference>
<gene>
    <name evidence="7" type="ORF">AS859_04295</name>
</gene>
<accession>A0A1V9VC91</accession>
<dbReference type="RefSeq" id="WP_081560524.1">
    <property type="nucleotide sequence ID" value="NZ_JAODCG010000021.1"/>
</dbReference>